<gene>
    <name evidence="1" type="ORF">MAR_035984</name>
</gene>
<name>A0ABY7ELP3_MYAAR</name>
<evidence type="ECO:0000313" key="2">
    <source>
        <dbReference type="Proteomes" id="UP001164746"/>
    </source>
</evidence>
<organism evidence="1 2">
    <name type="scientific">Mya arenaria</name>
    <name type="common">Soft-shell clam</name>
    <dbReference type="NCBI Taxonomy" id="6604"/>
    <lineage>
        <taxon>Eukaryota</taxon>
        <taxon>Metazoa</taxon>
        <taxon>Spiralia</taxon>
        <taxon>Lophotrochozoa</taxon>
        <taxon>Mollusca</taxon>
        <taxon>Bivalvia</taxon>
        <taxon>Autobranchia</taxon>
        <taxon>Heteroconchia</taxon>
        <taxon>Euheterodonta</taxon>
        <taxon>Imparidentia</taxon>
        <taxon>Neoheterodontei</taxon>
        <taxon>Myida</taxon>
        <taxon>Myoidea</taxon>
        <taxon>Myidae</taxon>
        <taxon>Mya</taxon>
    </lineage>
</organism>
<dbReference type="Proteomes" id="UP001164746">
    <property type="component" value="Chromosome 7"/>
</dbReference>
<sequence length="148" mass="16912">MFVNVDCNIDMPMDYGAKVRDIGRNVRHASKLEVTDDDLKQWFDDMRALFQIPQHLAANSNAQIAVDQLNKLETDQLHIERTDVLSAIKDVVTSLEHLKCSTDADQISKLRDIQQEIAAKVEVHKRDIGDFVDEKKAELTQHIENTQT</sequence>
<evidence type="ECO:0000313" key="1">
    <source>
        <dbReference type="EMBL" id="WAR10908.1"/>
    </source>
</evidence>
<protein>
    <submittedName>
        <fullName evidence="1">Uncharacterized protein</fullName>
    </submittedName>
</protein>
<accession>A0ABY7ELP3</accession>
<reference evidence="1" key="1">
    <citation type="submission" date="2022-11" db="EMBL/GenBank/DDBJ databases">
        <title>Centuries of genome instability and evolution in soft-shell clam transmissible cancer (bioRxiv).</title>
        <authorList>
            <person name="Hart S.F.M."/>
            <person name="Yonemitsu M.A."/>
            <person name="Giersch R.M."/>
            <person name="Beal B.F."/>
            <person name="Arriagada G."/>
            <person name="Davis B.W."/>
            <person name="Ostrander E.A."/>
            <person name="Goff S.P."/>
            <person name="Metzger M.J."/>
        </authorList>
    </citation>
    <scope>NUCLEOTIDE SEQUENCE</scope>
    <source>
        <strain evidence="1">MELC-2E11</strain>
        <tissue evidence="1">Siphon/mantle</tissue>
    </source>
</reference>
<proteinExistence type="predicted"/>
<dbReference type="EMBL" id="CP111018">
    <property type="protein sequence ID" value="WAR10908.1"/>
    <property type="molecule type" value="Genomic_DNA"/>
</dbReference>
<keyword evidence="2" id="KW-1185">Reference proteome</keyword>